<dbReference type="Gene3D" id="3.40.50.150">
    <property type="entry name" value="Vaccinia Virus protein VP39"/>
    <property type="match status" value="1"/>
</dbReference>
<organism evidence="6">
    <name type="scientific">Baileyella intestinalis</name>
    <dbReference type="NCBI Taxonomy" id="2606709"/>
    <lineage>
        <taxon>Bacteria</taxon>
        <taxon>Bacillati</taxon>
        <taxon>Bacillota</taxon>
        <taxon>Clostridia</taxon>
        <taxon>Peptostreptococcales</taxon>
        <taxon>Anaerovoracaceae</taxon>
        <taxon>Baileyella</taxon>
    </lineage>
</organism>
<dbReference type="EC" id="2.1.1.190" evidence="6"/>
<protein>
    <submittedName>
        <fullName evidence="6">23S rRNA (Uracil(1939)-C(5))-methyltransferase RlmD</fullName>
        <ecNumber evidence="6">2.1.1.190</ecNumber>
    </submittedName>
</protein>
<feature type="binding site" evidence="4">
    <location>
        <position position="223"/>
    </location>
    <ligand>
        <name>S-adenosyl-L-methionine</name>
        <dbReference type="ChEBI" id="CHEBI:59789"/>
    </ligand>
</feature>
<dbReference type="AlphaFoldDB" id="A0A6A8M687"/>
<dbReference type="GO" id="GO:0070475">
    <property type="term" value="P:rRNA base methylation"/>
    <property type="evidence" value="ECO:0007669"/>
    <property type="project" value="TreeGrafter"/>
</dbReference>
<dbReference type="PROSITE" id="PS01230">
    <property type="entry name" value="TRMA_1"/>
    <property type="match status" value="1"/>
</dbReference>
<comment type="caution">
    <text evidence="6">The sequence shown here is derived from an EMBL/GenBank/DDBJ whole genome shotgun (WGS) entry which is preliminary data.</text>
</comment>
<accession>A0A6A8M687</accession>
<feature type="binding site" evidence="4">
    <location>
        <position position="318"/>
    </location>
    <ligand>
        <name>S-adenosyl-L-methionine</name>
        <dbReference type="ChEBI" id="CHEBI:59789"/>
    </ligand>
</feature>
<feature type="binding site" evidence="4">
    <location>
        <position position="252"/>
    </location>
    <ligand>
        <name>S-adenosyl-L-methionine</name>
        <dbReference type="ChEBI" id="CHEBI:59789"/>
    </ligand>
</feature>
<dbReference type="SUPFAM" id="SSF53335">
    <property type="entry name" value="S-adenosyl-L-methionine-dependent methyltransferases"/>
    <property type="match status" value="1"/>
</dbReference>
<reference evidence="6" key="1">
    <citation type="submission" date="2019-09" db="EMBL/GenBank/DDBJ databases">
        <title>In-depth cultivation of the pig gut microbiome towards novel bacterial diversity and tailored functional studies.</title>
        <authorList>
            <person name="Wylensek D."/>
            <person name="Hitch T.C.A."/>
            <person name="Clavel T."/>
        </authorList>
    </citation>
    <scope>NUCLEOTIDE SEQUENCE</scope>
    <source>
        <strain evidence="6">RF-744-FAT-WT-3</strain>
    </source>
</reference>
<dbReference type="PANTHER" id="PTHR11061">
    <property type="entry name" value="RNA M5U METHYLTRANSFERASE"/>
    <property type="match status" value="1"/>
</dbReference>
<feature type="binding site" evidence="4">
    <location>
        <position position="273"/>
    </location>
    <ligand>
        <name>S-adenosyl-L-methionine</name>
        <dbReference type="ChEBI" id="CHEBI:59789"/>
    </ligand>
</feature>
<feature type="active site" description="Nucleophile" evidence="4">
    <location>
        <position position="345"/>
    </location>
</feature>
<dbReference type="InterPro" id="IPR010280">
    <property type="entry name" value="U5_MeTrfase_fam"/>
</dbReference>
<dbReference type="PROSITE" id="PS51687">
    <property type="entry name" value="SAM_MT_RNA_M5U"/>
    <property type="match status" value="1"/>
</dbReference>
<evidence type="ECO:0000256" key="3">
    <source>
        <dbReference type="ARBA" id="ARBA00022691"/>
    </source>
</evidence>
<dbReference type="NCBIfam" id="TIGR00479">
    <property type="entry name" value="rumA"/>
    <property type="match status" value="1"/>
</dbReference>
<gene>
    <name evidence="6" type="primary">rlmD</name>
    <name evidence="6" type="ORF">FYJ66_01925</name>
</gene>
<dbReference type="EMBL" id="VUNB01000001">
    <property type="protein sequence ID" value="MST68353.1"/>
    <property type="molecule type" value="Genomic_DNA"/>
</dbReference>
<dbReference type="PANTHER" id="PTHR11061:SF30">
    <property type="entry name" value="TRNA (URACIL(54)-C(5))-METHYLTRANSFERASE"/>
    <property type="match status" value="1"/>
</dbReference>
<evidence type="ECO:0000256" key="1">
    <source>
        <dbReference type="ARBA" id="ARBA00022603"/>
    </source>
</evidence>
<dbReference type="Pfam" id="PF05958">
    <property type="entry name" value="tRNA_U5-meth_tr"/>
    <property type="match status" value="1"/>
</dbReference>
<evidence type="ECO:0000256" key="5">
    <source>
        <dbReference type="PROSITE-ProRule" id="PRU10015"/>
    </source>
</evidence>
<keyword evidence="3 4" id="KW-0949">S-adenosyl-L-methionine</keyword>
<dbReference type="GO" id="GO:0070041">
    <property type="term" value="F:rRNA (uridine-C5-)-methyltransferase activity"/>
    <property type="evidence" value="ECO:0007669"/>
    <property type="project" value="TreeGrafter"/>
</dbReference>
<name>A0A6A8M687_9FIRM</name>
<keyword evidence="1 4" id="KW-0489">Methyltransferase</keyword>
<dbReference type="InterPro" id="IPR030390">
    <property type="entry name" value="MeTrfase_TrmA_AS"/>
</dbReference>
<dbReference type="InterPro" id="IPR029063">
    <property type="entry name" value="SAM-dependent_MTases_sf"/>
</dbReference>
<evidence type="ECO:0000313" key="6">
    <source>
        <dbReference type="EMBL" id="MST68353.1"/>
    </source>
</evidence>
<evidence type="ECO:0000256" key="4">
    <source>
        <dbReference type="PROSITE-ProRule" id="PRU01024"/>
    </source>
</evidence>
<feature type="active site" evidence="5">
    <location>
        <position position="345"/>
    </location>
</feature>
<sequence>MSAAMPVCPISENCGGCIYQGVSYEEQLAEKDRGVRTLLEKYDVDPSVYQGMVPAMERYRYRNKMEYTFGDLEKDGPLTLGMHKKKHFMSIVTSDCCQLVPEDFNRILRGTLEFCRERGYKFYHKMSHEGLLRNLVVRRGVKTGELLVDIVTSSQVEFDEEGFLDMILGLPLDEKIVGVLHTTNDRVADAVIDEGTKILFGRDYYNEEILGLKFKVSIFSFFQTNIPAIERLYSDALDLMPDIDSKNVFDLYCGTGTITQLMASRARHVTGIEIVQDSVDSALANTEINGIENCDFICGDVLKVIGQVEEKPDMIVVDPPRAGMHDKVVDILSDYGIPYIMYISCNPKTLCINLQRFKGRGYEPVYIRAYDNFPGTKHIESIAVLSKVREPEVKKVDGRNGEKSVFKRQDFQCVY</sequence>
<evidence type="ECO:0000256" key="2">
    <source>
        <dbReference type="ARBA" id="ARBA00022679"/>
    </source>
</evidence>
<dbReference type="Gene3D" id="2.40.50.1070">
    <property type="match status" value="1"/>
</dbReference>
<proteinExistence type="inferred from homology"/>
<dbReference type="CDD" id="cd02440">
    <property type="entry name" value="AdoMet_MTases"/>
    <property type="match status" value="1"/>
</dbReference>
<keyword evidence="2 4" id="KW-0808">Transferase</keyword>
<comment type="similarity">
    <text evidence="4">Belongs to the class I-like SAM-binding methyltransferase superfamily. RNA M5U methyltransferase family.</text>
</comment>